<dbReference type="PANTHER" id="PTHR33048:SF123">
    <property type="entry name" value="INTEGRAL MEMBRANE PROTEIN"/>
    <property type="match status" value="1"/>
</dbReference>
<sequence>MSLSIGKFNAPASVVCPNDSALADGRWYEGSMPSNEADDTQVASIIACNTVVLALASIGACGRVASQIYMRRFDPDDGLCVCAMLYSHVEHVSALVKLVSNSLAVTRYGYGRHFELIEDDTETVATFLKLNFVTAIAYLVSLTTIKISFCLLYLKVFSITHLRWVYYLLIGFVVCEFIEEIPVFVAYSTVDEASRPYGVKTGLIVMFGLGLLVCVTSIVRIVYIRHFQIDFTWELVRASSWSSVEVCTAIVIASIPSLRKLLVLAYPSMRRIFHLPCSGERREGNSSTHVRSDDQGYFAITVAQRPATTPDCFPLPSPGLDQESRPEMVTLAGGVPVTSGVLLRRPEESKP</sequence>
<organism evidence="8 9">
    <name type="scientific">Aspergillus keveii</name>
    <dbReference type="NCBI Taxonomy" id="714993"/>
    <lineage>
        <taxon>Eukaryota</taxon>
        <taxon>Fungi</taxon>
        <taxon>Dikarya</taxon>
        <taxon>Ascomycota</taxon>
        <taxon>Pezizomycotina</taxon>
        <taxon>Eurotiomycetes</taxon>
        <taxon>Eurotiomycetidae</taxon>
        <taxon>Eurotiales</taxon>
        <taxon>Aspergillaceae</taxon>
        <taxon>Aspergillus</taxon>
        <taxon>Aspergillus subgen. Nidulantes</taxon>
    </lineage>
</organism>
<protein>
    <recommendedName>
        <fullName evidence="7">Rhodopsin domain-containing protein</fullName>
    </recommendedName>
</protein>
<keyword evidence="2 6" id="KW-0812">Transmembrane</keyword>
<proteinExistence type="inferred from homology"/>
<evidence type="ECO:0000256" key="1">
    <source>
        <dbReference type="ARBA" id="ARBA00004141"/>
    </source>
</evidence>
<feature type="transmembrane region" description="Helical" evidence="6">
    <location>
        <begin position="202"/>
        <end position="223"/>
    </location>
</feature>
<comment type="caution">
    <text evidence="8">The sequence shown here is derived from an EMBL/GenBank/DDBJ whole genome shotgun (WGS) entry which is preliminary data.</text>
</comment>
<feature type="domain" description="Rhodopsin" evidence="7">
    <location>
        <begin position="63"/>
        <end position="181"/>
    </location>
</feature>
<feature type="domain" description="Rhodopsin" evidence="7">
    <location>
        <begin position="196"/>
        <end position="262"/>
    </location>
</feature>
<evidence type="ECO:0000256" key="5">
    <source>
        <dbReference type="ARBA" id="ARBA00038359"/>
    </source>
</evidence>
<evidence type="ECO:0000313" key="9">
    <source>
        <dbReference type="Proteomes" id="UP001610563"/>
    </source>
</evidence>
<gene>
    <name evidence="8" type="ORF">BJX66DRAFT_337134</name>
</gene>
<evidence type="ECO:0000259" key="7">
    <source>
        <dbReference type="Pfam" id="PF20684"/>
    </source>
</evidence>
<evidence type="ECO:0000256" key="4">
    <source>
        <dbReference type="ARBA" id="ARBA00023136"/>
    </source>
</evidence>
<evidence type="ECO:0000256" key="2">
    <source>
        <dbReference type="ARBA" id="ARBA00022692"/>
    </source>
</evidence>
<keyword evidence="9" id="KW-1185">Reference proteome</keyword>
<comment type="similarity">
    <text evidence="5">Belongs to the SAT4 family.</text>
</comment>
<feature type="transmembrane region" description="Helical" evidence="6">
    <location>
        <begin position="132"/>
        <end position="154"/>
    </location>
</feature>
<reference evidence="8 9" key="1">
    <citation type="submission" date="2024-07" db="EMBL/GenBank/DDBJ databases">
        <title>Section-level genome sequencing and comparative genomics of Aspergillus sections Usti and Cavernicolus.</title>
        <authorList>
            <consortium name="Lawrence Berkeley National Laboratory"/>
            <person name="Nybo J.L."/>
            <person name="Vesth T.C."/>
            <person name="Theobald S."/>
            <person name="Frisvad J.C."/>
            <person name="Larsen T.O."/>
            <person name="Kjaerboelling I."/>
            <person name="Rothschild-Mancinelli K."/>
            <person name="Lyhne E.K."/>
            <person name="Kogle M.E."/>
            <person name="Barry K."/>
            <person name="Clum A."/>
            <person name="Na H."/>
            <person name="Ledsgaard L."/>
            <person name="Lin J."/>
            <person name="Lipzen A."/>
            <person name="Kuo A."/>
            <person name="Riley R."/>
            <person name="Mondo S."/>
            <person name="Labutti K."/>
            <person name="Haridas S."/>
            <person name="Pangalinan J."/>
            <person name="Salamov A.A."/>
            <person name="Simmons B.A."/>
            <person name="Magnuson J.K."/>
            <person name="Chen J."/>
            <person name="Drula E."/>
            <person name="Henrissat B."/>
            <person name="Wiebenga A."/>
            <person name="Lubbers R.J."/>
            <person name="Gomes A.C."/>
            <person name="Makela M.R."/>
            <person name="Stajich J."/>
            <person name="Grigoriev I.V."/>
            <person name="Mortensen U.H."/>
            <person name="De Vries R.P."/>
            <person name="Baker S.E."/>
            <person name="Andersen M.R."/>
        </authorList>
    </citation>
    <scope>NUCLEOTIDE SEQUENCE [LARGE SCALE GENOMIC DNA]</scope>
    <source>
        <strain evidence="8 9">CBS 209.92</strain>
    </source>
</reference>
<dbReference type="InterPro" id="IPR052337">
    <property type="entry name" value="SAT4-like"/>
</dbReference>
<keyword evidence="4 6" id="KW-0472">Membrane</keyword>
<comment type="subcellular location">
    <subcellularLocation>
        <location evidence="1">Membrane</location>
        <topology evidence="1">Multi-pass membrane protein</topology>
    </subcellularLocation>
</comment>
<dbReference type="PANTHER" id="PTHR33048">
    <property type="entry name" value="PTH11-LIKE INTEGRAL MEMBRANE PROTEIN (AFU_ORTHOLOGUE AFUA_5G11245)"/>
    <property type="match status" value="1"/>
</dbReference>
<accession>A0ABR4G7X8</accession>
<dbReference type="Pfam" id="PF20684">
    <property type="entry name" value="Fung_rhodopsin"/>
    <property type="match status" value="2"/>
</dbReference>
<dbReference type="InterPro" id="IPR049326">
    <property type="entry name" value="Rhodopsin_dom_fungi"/>
</dbReference>
<feature type="transmembrane region" description="Helical" evidence="6">
    <location>
        <begin position="166"/>
        <end position="190"/>
    </location>
</feature>
<evidence type="ECO:0000256" key="6">
    <source>
        <dbReference type="SAM" id="Phobius"/>
    </source>
</evidence>
<name>A0ABR4G7X8_9EURO</name>
<evidence type="ECO:0000313" key="8">
    <source>
        <dbReference type="EMBL" id="KAL2795129.1"/>
    </source>
</evidence>
<evidence type="ECO:0000256" key="3">
    <source>
        <dbReference type="ARBA" id="ARBA00022989"/>
    </source>
</evidence>
<dbReference type="Proteomes" id="UP001610563">
    <property type="component" value="Unassembled WGS sequence"/>
</dbReference>
<dbReference type="EMBL" id="JBFTWV010000037">
    <property type="protein sequence ID" value="KAL2795129.1"/>
    <property type="molecule type" value="Genomic_DNA"/>
</dbReference>
<keyword evidence="3 6" id="KW-1133">Transmembrane helix</keyword>